<feature type="binding site" evidence="10">
    <location>
        <position position="224"/>
    </location>
    <ligand>
        <name>NAD(+)</name>
        <dbReference type="ChEBI" id="CHEBI:57540"/>
    </ligand>
</feature>
<evidence type="ECO:0000259" key="13">
    <source>
        <dbReference type="Pfam" id="PF02866"/>
    </source>
</evidence>
<keyword evidence="4" id="KW-0816">Tricarboxylic acid cycle</keyword>
<proteinExistence type="inferred from homology"/>
<keyword evidence="15" id="KW-1185">Reference proteome</keyword>
<dbReference type="InterPro" id="IPR010097">
    <property type="entry name" value="Malate_DH_type1"/>
</dbReference>
<protein>
    <recommendedName>
        <fullName evidence="3">malate dehydrogenase</fullName>
        <ecNumber evidence="3">1.1.1.37</ecNumber>
    </recommendedName>
</protein>
<dbReference type="EMBL" id="BRXZ01000604">
    <property type="protein sequence ID" value="GMH48457.1"/>
    <property type="molecule type" value="Genomic_DNA"/>
</dbReference>
<accession>A0A9W6ZBW3</accession>
<feature type="domain" description="Lactate/malate dehydrogenase N-terminal" evidence="12">
    <location>
        <begin position="2"/>
        <end position="143"/>
    </location>
</feature>
<feature type="binding site" evidence="10">
    <location>
        <begin position="116"/>
        <end position="118"/>
    </location>
    <ligand>
        <name>NAD(+)</name>
        <dbReference type="ChEBI" id="CHEBI:57540"/>
    </ligand>
</feature>
<feature type="domain" description="Lactate/malate dehydrogenase C-terminal" evidence="13">
    <location>
        <begin position="146"/>
        <end position="306"/>
    </location>
</feature>
<evidence type="ECO:0000313" key="15">
    <source>
        <dbReference type="Proteomes" id="UP001165082"/>
    </source>
</evidence>
<feature type="binding site" evidence="9">
    <location>
        <position position="118"/>
    </location>
    <ligand>
        <name>substrate</name>
    </ligand>
</feature>
<comment type="similarity">
    <text evidence="1">Belongs to the LDH/MDH superfamily. MDH type 1 family.</text>
</comment>
<dbReference type="Gene3D" id="3.40.50.720">
    <property type="entry name" value="NAD(P)-binding Rossmann-like Domain"/>
    <property type="match status" value="1"/>
</dbReference>
<gene>
    <name evidence="14" type="ORF">TrRE_jg9663</name>
</gene>
<name>A0A9W6ZBW3_9STRA</name>
<evidence type="ECO:0000256" key="3">
    <source>
        <dbReference type="ARBA" id="ARBA00012995"/>
    </source>
</evidence>
<dbReference type="GO" id="GO:0030060">
    <property type="term" value="F:L-malate dehydrogenase (NAD+) activity"/>
    <property type="evidence" value="ECO:0007669"/>
    <property type="project" value="UniProtKB-EC"/>
</dbReference>
<dbReference type="FunFam" id="3.90.110.10:FF:000001">
    <property type="entry name" value="Malate dehydrogenase"/>
    <property type="match status" value="1"/>
</dbReference>
<reference evidence="14" key="1">
    <citation type="submission" date="2022-07" db="EMBL/GenBank/DDBJ databases">
        <title>Genome analysis of Parmales, a sister group of diatoms, reveals the evolutionary specialization of diatoms from phago-mixotrophs to photoautotrophs.</title>
        <authorList>
            <person name="Ban H."/>
            <person name="Sato S."/>
            <person name="Yoshikawa S."/>
            <person name="Kazumasa Y."/>
            <person name="Nakamura Y."/>
            <person name="Ichinomiya M."/>
            <person name="Saitoh K."/>
            <person name="Sato N."/>
            <person name="Blanc-Mathieu R."/>
            <person name="Endo H."/>
            <person name="Kuwata A."/>
            <person name="Ogata H."/>
        </authorList>
    </citation>
    <scope>NUCLEOTIDE SEQUENCE</scope>
</reference>
<evidence type="ECO:0000259" key="12">
    <source>
        <dbReference type="Pfam" id="PF00056"/>
    </source>
</evidence>
<dbReference type="PIRSF" id="PIRSF000102">
    <property type="entry name" value="Lac_mal_DH"/>
    <property type="match status" value="1"/>
</dbReference>
<dbReference type="CDD" id="cd01337">
    <property type="entry name" value="MDH_glyoxysomal_mitochondrial"/>
    <property type="match status" value="1"/>
</dbReference>
<evidence type="ECO:0000256" key="6">
    <source>
        <dbReference type="ARBA" id="ARBA00023027"/>
    </source>
</evidence>
<dbReference type="AlphaFoldDB" id="A0A9W6ZBW3"/>
<feature type="binding site" evidence="10">
    <location>
        <position position="93"/>
    </location>
    <ligand>
        <name>NAD(+)</name>
        <dbReference type="ChEBI" id="CHEBI:57540"/>
    </ligand>
</feature>
<dbReference type="Proteomes" id="UP001165082">
    <property type="component" value="Unassembled WGS sequence"/>
</dbReference>
<feature type="binding site" evidence="9">
    <location>
        <position position="86"/>
    </location>
    <ligand>
        <name>substrate</name>
    </ligand>
</feature>
<dbReference type="Pfam" id="PF00056">
    <property type="entry name" value="Ldh_1_N"/>
    <property type="match status" value="1"/>
</dbReference>
<evidence type="ECO:0000256" key="10">
    <source>
        <dbReference type="PIRSR" id="PIRSR000102-3"/>
    </source>
</evidence>
<dbReference type="InterPro" id="IPR036291">
    <property type="entry name" value="NAD(P)-bd_dom_sf"/>
</dbReference>
<evidence type="ECO:0000313" key="14">
    <source>
        <dbReference type="EMBL" id="GMH48457.1"/>
    </source>
</evidence>
<evidence type="ECO:0000256" key="1">
    <source>
        <dbReference type="ARBA" id="ARBA00008824"/>
    </source>
</evidence>
<dbReference type="InterPro" id="IPR022383">
    <property type="entry name" value="Lactate/malate_DH_C"/>
</dbReference>
<dbReference type="InterPro" id="IPR015955">
    <property type="entry name" value="Lactate_DH/Glyco_Ohase_4_C"/>
</dbReference>
<evidence type="ECO:0000256" key="7">
    <source>
        <dbReference type="ARBA" id="ARBA00048313"/>
    </source>
</evidence>
<feature type="binding site" evidence="9">
    <location>
        <position position="80"/>
    </location>
    <ligand>
        <name>substrate</name>
    </ligand>
</feature>
<evidence type="ECO:0000256" key="2">
    <source>
        <dbReference type="ARBA" id="ARBA00011738"/>
    </source>
</evidence>
<dbReference type="EC" id="1.1.1.37" evidence="3"/>
<feature type="binding site" evidence="10">
    <location>
        <position position="34"/>
    </location>
    <ligand>
        <name>NAD(+)</name>
        <dbReference type="ChEBI" id="CHEBI:57540"/>
    </ligand>
</feature>
<dbReference type="NCBIfam" id="TIGR01772">
    <property type="entry name" value="MDH_euk_gproteo"/>
    <property type="match status" value="1"/>
</dbReference>
<organism evidence="14 15">
    <name type="scientific">Triparma retinervis</name>
    <dbReference type="NCBI Taxonomy" id="2557542"/>
    <lineage>
        <taxon>Eukaryota</taxon>
        <taxon>Sar</taxon>
        <taxon>Stramenopiles</taxon>
        <taxon>Ochrophyta</taxon>
        <taxon>Bolidophyceae</taxon>
        <taxon>Parmales</taxon>
        <taxon>Triparmaceae</taxon>
        <taxon>Triparma</taxon>
    </lineage>
</organism>
<feature type="binding site" evidence="9">
    <location>
        <position position="152"/>
    </location>
    <ligand>
        <name>substrate</name>
    </ligand>
</feature>
<dbReference type="SUPFAM" id="SSF56327">
    <property type="entry name" value="LDH C-terminal domain-like"/>
    <property type="match status" value="1"/>
</dbReference>
<sequence length="321" mass="32824">MVKVAVLGAGGGIGQPLSLLLKLSPHVSTLALYDIRGTKGVSADLSHIPSASTVTGHLPGTLPECLAGSDVVVIPAGVPRKPGMSRDDLFGVNAAIVKGLVEAVASHCPGAVICLISNPVNSLVPVCKEVLVRRGCYDPSKLCGVTYLDVCRANTFVGEAMGDDVSVNVVGGHSGNTIVPLLSQTPGISSLSQSKVDALVERIRKGGDEVVSAKEGGGSATLSMAHAGFVFVENVIKALGGDKDVVMPAYTECDVVDGCSFFAVPCRFGKGGVEEVVGLGEISDGERGMIEDMKGALASQIEKGRAWAIDASANEDGQGKI</sequence>
<evidence type="ECO:0000256" key="11">
    <source>
        <dbReference type="RuleBase" id="RU003369"/>
    </source>
</evidence>
<feature type="binding site" evidence="10">
    <location>
        <begin position="8"/>
        <end position="14"/>
    </location>
    <ligand>
        <name>NAD(+)</name>
        <dbReference type="ChEBI" id="CHEBI:57540"/>
    </ligand>
</feature>
<dbReference type="FunFam" id="3.40.50.720:FF:000013">
    <property type="entry name" value="Malate dehydrogenase"/>
    <property type="match status" value="1"/>
</dbReference>
<dbReference type="PANTHER" id="PTHR11540:SF16">
    <property type="entry name" value="MALATE DEHYDROGENASE, MITOCHONDRIAL"/>
    <property type="match status" value="1"/>
</dbReference>
<dbReference type="GO" id="GO:0019752">
    <property type="term" value="P:carboxylic acid metabolic process"/>
    <property type="evidence" value="ECO:0007669"/>
    <property type="project" value="InterPro"/>
</dbReference>
<dbReference type="PANTHER" id="PTHR11540">
    <property type="entry name" value="MALATE AND LACTATE DEHYDROGENASE"/>
    <property type="match status" value="1"/>
</dbReference>
<evidence type="ECO:0000256" key="9">
    <source>
        <dbReference type="PIRSR" id="PIRSR000102-2"/>
    </source>
</evidence>
<evidence type="ECO:0000256" key="5">
    <source>
        <dbReference type="ARBA" id="ARBA00023002"/>
    </source>
</evidence>
<dbReference type="GO" id="GO:0005737">
    <property type="term" value="C:cytoplasm"/>
    <property type="evidence" value="ECO:0007669"/>
    <property type="project" value="TreeGrafter"/>
</dbReference>
<evidence type="ECO:0000256" key="4">
    <source>
        <dbReference type="ARBA" id="ARBA00022532"/>
    </source>
</evidence>
<keyword evidence="6 10" id="KW-0520">NAD</keyword>
<dbReference type="OrthoDB" id="4069699at2759"/>
<evidence type="ECO:0000256" key="8">
    <source>
        <dbReference type="PIRSR" id="PIRSR000102-1"/>
    </source>
</evidence>
<keyword evidence="5 11" id="KW-0560">Oxidoreductase</keyword>
<dbReference type="SUPFAM" id="SSF51735">
    <property type="entry name" value="NAD(P)-binding Rossmann-fold domains"/>
    <property type="match status" value="1"/>
</dbReference>
<comment type="subunit">
    <text evidence="2">Homodimer.</text>
</comment>
<dbReference type="Pfam" id="PF02866">
    <property type="entry name" value="Ldh_1_C"/>
    <property type="match status" value="1"/>
</dbReference>
<dbReference type="InterPro" id="IPR001236">
    <property type="entry name" value="Lactate/malate_DH_N"/>
</dbReference>
<comment type="catalytic activity">
    <reaction evidence="7">
        <text>(S)-malate + NAD(+) = oxaloacetate + NADH + H(+)</text>
        <dbReference type="Rhea" id="RHEA:21432"/>
        <dbReference type="ChEBI" id="CHEBI:15378"/>
        <dbReference type="ChEBI" id="CHEBI:15589"/>
        <dbReference type="ChEBI" id="CHEBI:16452"/>
        <dbReference type="ChEBI" id="CHEBI:57540"/>
        <dbReference type="ChEBI" id="CHEBI:57945"/>
        <dbReference type="EC" id="1.1.1.37"/>
    </reaction>
</comment>
<comment type="caution">
    <text evidence="14">The sequence shown here is derived from an EMBL/GenBank/DDBJ whole genome shotgun (WGS) entry which is preliminary data.</text>
</comment>
<dbReference type="InterPro" id="IPR001557">
    <property type="entry name" value="L-lactate/malate_DH"/>
</dbReference>
<dbReference type="GO" id="GO:0006099">
    <property type="term" value="P:tricarboxylic acid cycle"/>
    <property type="evidence" value="ECO:0007669"/>
    <property type="project" value="UniProtKB-KW"/>
</dbReference>
<dbReference type="Gene3D" id="3.90.110.10">
    <property type="entry name" value="Lactate dehydrogenase/glycoside hydrolase, family 4, C-terminal"/>
    <property type="match status" value="1"/>
</dbReference>
<feature type="active site" description="Proton acceptor" evidence="8">
    <location>
        <position position="173"/>
    </location>
</feature>